<keyword evidence="9" id="KW-1185">Reference proteome</keyword>
<dbReference type="CDD" id="cd17535">
    <property type="entry name" value="REC_NarL-like"/>
    <property type="match status" value="1"/>
</dbReference>
<gene>
    <name evidence="8" type="ORF">EV186_104752</name>
</gene>
<evidence type="ECO:0000256" key="5">
    <source>
        <dbReference type="PROSITE-ProRule" id="PRU00169"/>
    </source>
</evidence>
<dbReference type="Gene3D" id="3.40.50.2300">
    <property type="match status" value="1"/>
</dbReference>
<dbReference type="InterPro" id="IPR058245">
    <property type="entry name" value="NreC/VraR/RcsB-like_REC"/>
</dbReference>
<dbReference type="InterPro" id="IPR011006">
    <property type="entry name" value="CheY-like_superfamily"/>
</dbReference>
<evidence type="ECO:0000313" key="9">
    <source>
        <dbReference type="Proteomes" id="UP000295444"/>
    </source>
</evidence>
<dbReference type="Pfam" id="PF00072">
    <property type="entry name" value="Response_reg"/>
    <property type="match status" value="1"/>
</dbReference>
<dbReference type="InterPro" id="IPR016032">
    <property type="entry name" value="Sig_transdc_resp-reg_C-effctor"/>
</dbReference>
<dbReference type="RefSeq" id="WP_133852071.1">
    <property type="nucleotide sequence ID" value="NZ_SNXZ01000004.1"/>
</dbReference>
<dbReference type="PANTHER" id="PTHR43214">
    <property type="entry name" value="TWO-COMPONENT RESPONSE REGULATOR"/>
    <property type="match status" value="1"/>
</dbReference>
<evidence type="ECO:0000259" key="6">
    <source>
        <dbReference type="PROSITE" id="PS50043"/>
    </source>
</evidence>
<protein>
    <submittedName>
        <fullName evidence="8">LuxR family two component transcriptional regulator</fullName>
    </submittedName>
</protein>
<dbReference type="GO" id="GO:0000160">
    <property type="term" value="P:phosphorelay signal transduction system"/>
    <property type="evidence" value="ECO:0007669"/>
    <property type="project" value="InterPro"/>
</dbReference>
<dbReference type="PROSITE" id="PS50043">
    <property type="entry name" value="HTH_LUXR_2"/>
    <property type="match status" value="1"/>
</dbReference>
<dbReference type="OrthoDB" id="9808843at2"/>
<keyword evidence="1 5" id="KW-0597">Phosphoprotein</keyword>
<dbReference type="PROSITE" id="PS50110">
    <property type="entry name" value="RESPONSE_REGULATORY"/>
    <property type="match status" value="1"/>
</dbReference>
<keyword evidence="3" id="KW-0238">DNA-binding</keyword>
<sequence>MPTRIVAIDGHTLTLAGLAVVVAGQPDLELVGECRLAQDVDTVVAAAQPTVVLVDVLLADGDGLAVAAALRGAYPGLGIVLLASHEEDGLLFRAIEAGVSAFVPKTAPVADLLGAIRYAAVAPASFIAAGLPDALAKRRRTERAFALSPREHEVLVLLGDGLSIPAIAATLYVSMSTAKTYVSRLYEKLHVSNRSQALMTAIRTGLLAHGAESATSAAG</sequence>
<dbReference type="GO" id="GO:0006355">
    <property type="term" value="P:regulation of DNA-templated transcription"/>
    <property type="evidence" value="ECO:0007669"/>
    <property type="project" value="InterPro"/>
</dbReference>
<dbReference type="InterPro" id="IPR000792">
    <property type="entry name" value="Tscrpt_reg_LuxR_C"/>
</dbReference>
<dbReference type="PRINTS" id="PR00038">
    <property type="entry name" value="HTHLUXR"/>
</dbReference>
<organism evidence="8 9">
    <name type="scientific">Labedaea rhizosphaerae</name>
    <dbReference type="NCBI Taxonomy" id="598644"/>
    <lineage>
        <taxon>Bacteria</taxon>
        <taxon>Bacillati</taxon>
        <taxon>Actinomycetota</taxon>
        <taxon>Actinomycetes</taxon>
        <taxon>Pseudonocardiales</taxon>
        <taxon>Pseudonocardiaceae</taxon>
        <taxon>Labedaea</taxon>
    </lineage>
</organism>
<feature type="modified residue" description="4-aspartylphosphate" evidence="5">
    <location>
        <position position="55"/>
    </location>
</feature>
<accession>A0A4R6SB28</accession>
<proteinExistence type="predicted"/>
<dbReference type="InterPro" id="IPR039420">
    <property type="entry name" value="WalR-like"/>
</dbReference>
<dbReference type="SUPFAM" id="SSF46894">
    <property type="entry name" value="C-terminal effector domain of the bipartite response regulators"/>
    <property type="match status" value="1"/>
</dbReference>
<evidence type="ECO:0000259" key="7">
    <source>
        <dbReference type="PROSITE" id="PS50110"/>
    </source>
</evidence>
<keyword evidence="2" id="KW-0805">Transcription regulation</keyword>
<dbReference type="CDD" id="cd06170">
    <property type="entry name" value="LuxR_C_like"/>
    <property type="match status" value="1"/>
</dbReference>
<reference evidence="8 9" key="1">
    <citation type="submission" date="2019-03" db="EMBL/GenBank/DDBJ databases">
        <title>Genomic Encyclopedia of Type Strains, Phase IV (KMG-IV): sequencing the most valuable type-strain genomes for metagenomic binning, comparative biology and taxonomic classification.</title>
        <authorList>
            <person name="Goeker M."/>
        </authorList>
    </citation>
    <scope>NUCLEOTIDE SEQUENCE [LARGE SCALE GENOMIC DNA]</scope>
    <source>
        <strain evidence="8 9">DSM 45361</strain>
    </source>
</reference>
<evidence type="ECO:0000256" key="3">
    <source>
        <dbReference type="ARBA" id="ARBA00023125"/>
    </source>
</evidence>
<name>A0A4R6SB28_LABRH</name>
<feature type="domain" description="Response regulatory" evidence="7">
    <location>
        <begin position="4"/>
        <end position="120"/>
    </location>
</feature>
<comment type="caution">
    <text evidence="8">The sequence shown here is derived from an EMBL/GenBank/DDBJ whole genome shotgun (WGS) entry which is preliminary data.</text>
</comment>
<dbReference type="InterPro" id="IPR001789">
    <property type="entry name" value="Sig_transdc_resp-reg_receiver"/>
</dbReference>
<dbReference type="SMART" id="SM00421">
    <property type="entry name" value="HTH_LUXR"/>
    <property type="match status" value="1"/>
</dbReference>
<dbReference type="AlphaFoldDB" id="A0A4R6SB28"/>
<keyword evidence="4" id="KW-0804">Transcription</keyword>
<dbReference type="Pfam" id="PF00196">
    <property type="entry name" value="GerE"/>
    <property type="match status" value="1"/>
</dbReference>
<dbReference type="Proteomes" id="UP000295444">
    <property type="component" value="Unassembled WGS sequence"/>
</dbReference>
<dbReference type="EMBL" id="SNXZ01000004">
    <property type="protein sequence ID" value="TDP96764.1"/>
    <property type="molecule type" value="Genomic_DNA"/>
</dbReference>
<evidence type="ECO:0000256" key="4">
    <source>
        <dbReference type="ARBA" id="ARBA00023163"/>
    </source>
</evidence>
<dbReference type="SMART" id="SM00448">
    <property type="entry name" value="REC"/>
    <property type="match status" value="1"/>
</dbReference>
<dbReference type="SUPFAM" id="SSF52172">
    <property type="entry name" value="CheY-like"/>
    <property type="match status" value="1"/>
</dbReference>
<evidence type="ECO:0000313" key="8">
    <source>
        <dbReference type="EMBL" id="TDP96764.1"/>
    </source>
</evidence>
<feature type="domain" description="HTH luxR-type" evidence="6">
    <location>
        <begin position="140"/>
        <end position="205"/>
    </location>
</feature>
<evidence type="ECO:0000256" key="2">
    <source>
        <dbReference type="ARBA" id="ARBA00023015"/>
    </source>
</evidence>
<dbReference type="PANTHER" id="PTHR43214:SF24">
    <property type="entry name" value="TRANSCRIPTIONAL REGULATORY PROTEIN NARL-RELATED"/>
    <property type="match status" value="1"/>
</dbReference>
<evidence type="ECO:0000256" key="1">
    <source>
        <dbReference type="ARBA" id="ARBA00022553"/>
    </source>
</evidence>
<dbReference type="GO" id="GO:0003677">
    <property type="term" value="F:DNA binding"/>
    <property type="evidence" value="ECO:0007669"/>
    <property type="project" value="UniProtKB-KW"/>
</dbReference>